<organism evidence="4 5">
    <name type="scientific">Roseateles aquae</name>
    <dbReference type="NCBI Taxonomy" id="3077235"/>
    <lineage>
        <taxon>Bacteria</taxon>
        <taxon>Pseudomonadati</taxon>
        <taxon>Pseudomonadota</taxon>
        <taxon>Betaproteobacteria</taxon>
        <taxon>Burkholderiales</taxon>
        <taxon>Sphaerotilaceae</taxon>
        <taxon>Roseateles</taxon>
    </lineage>
</organism>
<dbReference type="PANTHER" id="PTHR23028">
    <property type="entry name" value="ACETYLTRANSFERASE"/>
    <property type="match status" value="1"/>
</dbReference>
<feature type="transmembrane region" description="Helical" evidence="1">
    <location>
        <begin position="78"/>
        <end position="98"/>
    </location>
</feature>
<dbReference type="PANTHER" id="PTHR23028:SF53">
    <property type="entry name" value="ACYL_TRANSF_3 DOMAIN-CONTAINING PROTEIN"/>
    <property type="match status" value="1"/>
</dbReference>
<dbReference type="Pfam" id="PF19040">
    <property type="entry name" value="SGNH"/>
    <property type="match status" value="1"/>
</dbReference>
<accession>A0ABU3PC07</accession>
<comment type="caution">
    <text evidence="4">The sequence shown here is derived from an EMBL/GenBank/DDBJ whole genome shotgun (WGS) entry which is preliminary data.</text>
</comment>
<evidence type="ECO:0000313" key="4">
    <source>
        <dbReference type="EMBL" id="MDT9000101.1"/>
    </source>
</evidence>
<feature type="transmembrane region" description="Helical" evidence="1">
    <location>
        <begin position="205"/>
        <end position="222"/>
    </location>
</feature>
<keyword evidence="4" id="KW-0012">Acyltransferase</keyword>
<evidence type="ECO:0000256" key="1">
    <source>
        <dbReference type="SAM" id="Phobius"/>
    </source>
</evidence>
<name>A0ABU3PC07_9BURK</name>
<feature type="domain" description="SGNH" evidence="3">
    <location>
        <begin position="404"/>
        <end position="648"/>
    </location>
</feature>
<dbReference type="Pfam" id="PF01757">
    <property type="entry name" value="Acyl_transf_3"/>
    <property type="match status" value="1"/>
</dbReference>
<dbReference type="RefSeq" id="WP_315650651.1">
    <property type="nucleotide sequence ID" value="NZ_JAVXZY010000004.1"/>
</dbReference>
<protein>
    <submittedName>
        <fullName evidence="4">Acyltransferase family protein</fullName>
        <ecNumber evidence="4">2.3.1.-</ecNumber>
    </submittedName>
</protein>
<keyword evidence="5" id="KW-1185">Reference proteome</keyword>
<evidence type="ECO:0000259" key="2">
    <source>
        <dbReference type="Pfam" id="PF01757"/>
    </source>
</evidence>
<proteinExistence type="predicted"/>
<keyword evidence="4" id="KW-0808">Transferase</keyword>
<dbReference type="InterPro" id="IPR002656">
    <property type="entry name" value="Acyl_transf_3_dom"/>
</dbReference>
<keyword evidence="1" id="KW-0812">Transmembrane</keyword>
<dbReference type="EC" id="2.3.1.-" evidence="4"/>
<feature type="domain" description="Acyltransferase 3" evidence="2">
    <location>
        <begin position="12"/>
        <end position="333"/>
    </location>
</feature>
<evidence type="ECO:0000313" key="5">
    <source>
        <dbReference type="Proteomes" id="UP001246372"/>
    </source>
</evidence>
<reference evidence="4" key="1">
    <citation type="submission" date="2023-09" db="EMBL/GenBank/DDBJ databases">
        <title>Paucibacter sp. APW11 Genome sequencing and assembly.</title>
        <authorList>
            <person name="Kim I."/>
        </authorList>
    </citation>
    <scope>NUCLEOTIDE SEQUENCE</scope>
    <source>
        <strain evidence="4">APW11</strain>
    </source>
</reference>
<dbReference type="Proteomes" id="UP001246372">
    <property type="component" value="Unassembled WGS sequence"/>
</dbReference>
<dbReference type="InterPro" id="IPR050879">
    <property type="entry name" value="Acyltransferase_3"/>
</dbReference>
<keyword evidence="1" id="KW-0472">Membrane</keyword>
<feature type="transmembrane region" description="Helical" evidence="1">
    <location>
        <begin position="319"/>
        <end position="338"/>
    </location>
</feature>
<sequence length="660" mass="72356">MSSSPSLPYRPDIDGLRALAVLPVILFHAGFNGIPGGFIGVDVFFVISGYLISSILLKELQQGRFSLLHFYERRARRILPALLLVLLCCLPLALLLLLPDELRRFGQSLAAVALFGSNFYFWSTTGYFEPAAETLPLLHSWSLAVEEQFYIVLPLALAAGWRWQRARLLHWTLGLALVSLGLAQWSSQLHPQAGFFLPHTRAWELLAGTALAVSPTGALAALQQRRWVRELVAAAGMLALVLAALSFDYRTPTPSLFTLLPVLGTVALLACAEQTWVGRLLAIRPMVAVGLISYGAYLWHQPLFAFARIAYLGQAPQPVMLGLALLSLLLATLTLQLVERPLRHASRGQRRPGPAAAALALLVPLCLGLGVQQAEGFPGRMPTHYLQRGWDAIQGKNYGLNPACEYQQAFSPKPDCVHGARPNTLLWGDSFAMHLASALVEAEVSFVQATRSACSPNAFLVPHPDAGEYNHHWSQQCLAFNQSVVDYLKAMPEIHYVVMASPFWPYMAEPLFDGQQVQQLALAERIASFVRTAQLLKALGKEPLLVMPPPINGRNIGDCLKRLDAGIFTLDDGVKRGCKFELAAFAELNDDVHEFVAAIAAQAGVRLVRLDEYICPAGHCDPLPLGVPLYRDFAHLSNPGARQLARRFGMFDSMASSPAR</sequence>
<feature type="transmembrane region" description="Helical" evidence="1">
    <location>
        <begin position="168"/>
        <end position="185"/>
    </location>
</feature>
<feature type="transmembrane region" description="Helical" evidence="1">
    <location>
        <begin position="104"/>
        <end position="122"/>
    </location>
</feature>
<feature type="transmembrane region" description="Helical" evidence="1">
    <location>
        <begin position="353"/>
        <end position="371"/>
    </location>
</feature>
<feature type="transmembrane region" description="Helical" evidence="1">
    <location>
        <begin position="281"/>
        <end position="299"/>
    </location>
</feature>
<gene>
    <name evidence="4" type="ORF">RQP53_12565</name>
</gene>
<dbReference type="InterPro" id="IPR043968">
    <property type="entry name" value="SGNH"/>
</dbReference>
<feature type="transmembrane region" description="Helical" evidence="1">
    <location>
        <begin position="37"/>
        <end position="57"/>
    </location>
</feature>
<feature type="transmembrane region" description="Helical" evidence="1">
    <location>
        <begin position="255"/>
        <end position="272"/>
    </location>
</feature>
<keyword evidence="1" id="KW-1133">Transmembrane helix</keyword>
<feature type="transmembrane region" description="Helical" evidence="1">
    <location>
        <begin position="231"/>
        <end position="249"/>
    </location>
</feature>
<dbReference type="GO" id="GO:0016746">
    <property type="term" value="F:acyltransferase activity"/>
    <property type="evidence" value="ECO:0007669"/>
    <property type="project" value="UniProtKB-KW"/>
</dbReference>
<evidence type="ECO:0000259" key="3">
    <source>
        <dbReference type="Pfam" id="PF19040"/>
    </source>
</evidence>
<dbReference type="EMBL" id="JAVXZY010000004">
    <property type="protein sequence ID" value="MDT9000101.1"/>
    <property type="molecule type" value="Genomic_DNA"/>
</dbReference>